<dbReference type="PROSITE" id="PS51318">
    <property type="entry name" value="TAT"/>
    <property type="match status" value="1"/>
</dbReference>
<organism evidence="2 3">
    <name type="scientific">Haloferax larsenii</name>
    <dbReference type="NCBI Taxonomy" id="302484"/>
    <lineage>
        <taxon>Archaea</taxon>
        <taxon>Methanobacteriati</taxon>
        <taxon>Methanobacteriota</taxon>
        <taxon>Stenosarchaea group</taxon>
        <taxon>Halobacteria</taxon>
        <taxon>Halobacteriales</taxon>
        <taxon>Haloferacaceae</taxon>
        <taxon>Haloferax</taxon>
    </lineage>
</organism>
<proteinExistence type="predicted"/>
<gene>
    <name evidence="2" type="ORF">SAMN04488691_10815</name>
</gene>
<dbReference type="EMBL" id="FOAD01000008">
    <property type="protein sequence ID" value="SEL78156.1"/>
    <property type="molecule type" value="Genomic_DNA"/>
</dbReference>
<dbReference type="RefSeq" id="WP_074795644.1">
    <property type="nucleotide sequence ID" value="NZ_FOAD01000008.1"/>
</dbReference>
<name>A0A1H7T1L0_HALLR</name>
<feature type="transmembrane region" description="Helical" evidence="1">
    <location>
        <begin position="330"/>
        <end position="355"/>
    </location>
</feature>
<evidence type="ECO:0000256" key="1">
    <source>
        <dbReference type="SAM" id="Phobius"/>
    </source>
</evidence>
<dbReference type="OrthoDB" id="350981at2157"/>
<dbReference type="InterPro" id="IPR006311">
    <property type="entry name" value="TAT_signal"/>
</dbReference>
<protein>
    <submittedName>
        <fullName evidence="2">Uncharacterized protein</fullName>
    </submittedName>
</protein>
<reference evidence="2 3" key="1">
    <citation type="submission" date="2016-10" db="EMBL/GenBank/DDBJ databases">
        <authorList>
            <person name="de Groot N.N."/>
        </authorList>
    </citation>
    <scope>NUCLEOTIDE SEQUENCE [LARGE SCALE GENOMIC DNA]</scope>
    <source>
        <strain evidence="2 3">CDM_5</strain>
    </source>
</reference>
<evidence type="ECO:0000313" key="2">
    <source>
        <dbReference type="EMBL" id="SEL78156.1"/>
    </source>
</evidence>
<keyword evidence="1" id="KW-1133">Transmembrane helix</keyword>
<accession>A0A1H7T1L0</accession>
<keyword evidence="1" id="KW-0472">Membrane</keyword>
<evidence type="ECO:0000313" key="3">
    <source>
        <dbReference type="Proteomes" id="UP000183894"/>
    </source>
</evidence>
<dbReference type="Proteomes" id="UP000183894">
    <property type="component" value="Unassembled WGS sequence"/>
</dbReference>
<keyword evidence="1" id="KW-0812">Transmembrane</keyword>
<sequence>MSDNNDSSSSFSRRNILKSAAGGAAGLSGLSQVPVAWAQPTESELDELEGKPNVQTVLSELGLDSLPDDMQKLSNSFGDGEGAVEFEIWEGELPYGTLHVGRIEDLTNVVFEFGEDVGSTAPQRFRSIPDGTEPLVSATGGEAFVKRSATEDEEAVIGQLLPESGTMVASTTTIHDGFRVDLVRRNEKTDELEQLQYRATLDGEDDVHPVFKESSSALQNASVSRTVQTRGFLDDVSDAVNDVADGIKGSYDKWQGDLDAVKGWVDHKPYKQMPGAKKISNLSKSGVKAIVAQAIVGESLEAVAGDCGEDCTDCAFTASDLILNCHKCRIFASASLSGIGAASTVLLVVCVWQFCKLPTAINKCSSCLDCATNAANV</sequence>
<dbReference type="AlphaFoldDB" id="A0A1H7T1L0"/>